<keyword evidence="1" id="KW-0547">Nucleotide-binding</keyword>
<reference evidence="4 5" key="1">
    <citation type="journal article" date="2012" name="J. Bacteriol.">
        <title>Complete genome sequences of Desulfosporosinus orientis DSM765T, Desulfosporosinus youngiae DSM17734T, Desulfosporosinus meridiei DSM13257T, and Desulfosporosinus acidiphilus DSM22704T.</title>
        <authorList>
            <person name="Pester M."/>
            <person name="Brambilla E."/>
            <person name="Alazard D."/>
            <person name="Rattei T."/>
            <person name="Weinmaier T."/>
            <person name="Han J."/>
            <person name="Lucas S."/>
            <person name="Lapidus A."/>
            <person name="Cheng J.F."/>
            <person name="Goodwin L."/>
            <person name="Pitluck S."/>
            <person name="Peters L."/>
            <person name="Ovchinnikova G."/>
            <person name="Teshima H."/>
            <person name="Detter J.C."/>
            <person name="Han C.S."/>
            <person name="Tapia R."/>
            <person name="Land M.L."/>
            <person name="Hauser L."/>
            <person name="Kyrpides N.C."/>
            <person name="Ivanova N.N."/>
            <person name="Pagani I."/>
            <person name="Huntmann M."/>
            <person name="Wei C.L."/>
            <person name="Davenport K.W."/>
            <person name="Daligault H."/>
            <person name="Chain P.S."/>
            <person name="Chen A."/>
            <person name="Mavromatis K."/>
            <person name="Markowitz V."/>
            <person name="Szeto E."/>
            <person name="Mikhailova N."/>
            <person name="Pati A."/>
            <person name="Wagner M."/>
            <person name="Woyke T."/>
            <person name="Ollivier B."/>
            <person name="Klenk H.P."/>
            <person name="Spring S."/>
            <person name="Loy A."/>
        </authorList>
    </citation>
    <scope>NUCLEOTIDE SEQUENCE [LARGE SCALE GENOMIC DNA]</scope>
    <source>
        <strain evidence="5">DSM 22704 / JCM 16185 / SJ4</strain>
    </source>
</reference>
<feature type="binding site" evidence="1">
    <location>
        <begin position="39"/>
        <end position="46"/>
    </location>
    <ligand>
        <name>ATP</name>
        <dbReference type="ChEBI" id="CHEBI:30616"/>
    </ligand>
</feature>
<dbReference type="GO" id="GO:0003677">
    <property type="term" value="F:DNA binding"/>
    <property type="evidence" value="ECO:0007669"/>
    <property type="project" value="InterPro"/>
</dbReference>
<dbReference type="PROSITE" id="PS50901">
    <property type="entry name" value="FTSK"/>
    <property type="match status" value="1"/>
</dbReference>
<dbReference type="InterPro" id="IPR027417">
    <property type="entry name" value="P-loop_NTPase"/>
</dbReference>
<protein>
    <submittedName>
        <fullName evidence="4">DNA segregation ATPase, FtsK/SpoIIIE family</fullName>
    </submittedName>
</protein>
<name>I4DC76_DESAJ</name>
<dbReference type="SUPFAM" id="SSF52540">
    <property type="entry name" value="P-loop containing nucleoside triphosphate hydrolases"/>
    <property type="match status" value="1"/>
</dbReference>
<dbReference type="InterPro" id="IPR002543">
    <property type="entry name" value="FtsK_dom"/>
</dbReference>
<feature type="domain" description="FtsK" evidence="3">
    <location>
        <begin position="22"/>
        <end position="207"/>
    </location>
</feature>
<organism evidence="4 5">
    <name type="scientific">Desulfosporosinus acidiphilus (strain DSM 22704 / JCM 16185 / SJ4)</name>
    <dbReference type="NCBI Taxonomy" id="646529"/>
    <lineage>
        <taxon>Bacteria</taxon>
        <taxon>Bacillati</taxon>
        <taxon>Bacillota</taxon>
        <taxon>Clostridia</taxon>
        <taxon>Eubacteriales</taxon>
        <taxon>Desulfitobacteriaceae</taxon>
        <taxon>Desulfosporosinus</taxon>
    </lineage>
</organism>
<dbReference type="Proteomes" id="UP000002892">
    <property type="component" value="Chromosome"/>
</dbReference>
<dbReference type="HOGENOM" id="CLU_041426_1_0_9"/>
<dbReference type="RefSeq" id="WP_014829381.1">
    <property type="nucleotide sequence ID" value="NC_018068.1"/>
</dbReference>
<feature type="region of interest" description="Disordered" evidence="2">
    <location>
        <begin position="257"/>
        <end position="280"/>
    </location>
</feature>
<keyword evidence="1" id="KW-0067">ATP-binding</keyword>
<keyword evidence="5" id="KW-1185">Reference proteome</keyword>
<sequence length="280" mass="31393">MNMYEQLVMLASRNEDYEIPIQHGVVWSLRASPHALISANTGFGKSFFTLYLIIMASIKNAILFLADPKNSDLGSLSSFMPHDRVAWEPERIVAMVHNVVDVMMERYGYMQAERLQRGLFQADFADFGLPIIFLVIEEMAAFVLSLGKSKRESFEADVKSITLQGRQAGVMLCSIMQNPGSQNISTEVRSQTGLRIFLGNSGGIEYRMTFGEGFSYPKRIFSPGQGLYMLAGQTEQPEMIETPRLDKSQLPATLKRALETQYDKNPYPPAPLRSQSKAEA</sequence>
<evidence type="ECO:0000313" key="5">
    <source>
        <dbReference type="Proteomes" id="UP000002892"/>
    </source>
</evidence>
<dbReference type="STRING" id="646529.Desaci_4561"/>
<gene>
    <name evidence="4" type="ordered locus">Desaci_4561</name>
</gene>
<evidence type="ECO:0000256" key="1">
    <source>
        <dbReference type="PROSITE-ProRule" id="PRU00289"/>
    </source>
</evidence>
<evidence type="ECO:0000259" key="3">
    <source>
        <dbReference type="PROSITE" id="PS50901"/>
    </source>
</evidence>
<proteinExistence type="predicted"/>
<dbReference type="eggNOG" id="COG1674">
    <property type="taxonomic scope" value="Bacteria"/>
</dbReference>
<dbReference type="AlphaFoldDB" id="I4DC76"/>
<dbReference type="EMBL" id="CP003639">
    <property type="protein sequence ID" value="AFM43400.1"/>
    <property type="molecule type" value="Genomic_DNA"/>
</dbReference>
<evidence type="ECO:0000313" key="4">
    <source>
        <dbReference type="EMBL" id="AFM43400.1"/>
    </source>
</evidence>
<dbReference type="Gene3D" id="3.40.50.300">
    <property type="entry name" value="P-loop containing nucleotide triphosphate hydrolases"/>
    <property type="match status" value="1"/>
</dbReference>
<dbReference type="Pfam" id="PF01580">
    <property type="entry name" value="FtsK_SpoIIIE"/>
    <property type="match status" value="1"/>
</dbReference>
<dbReference type="KEGG" id="dai:Desaci_4561"/>
<evidence type="ECO:0000256" key="2">
    <source>
        <dbReference type="SAM" id="MobiDB-lite"/>
    </source>
</evidence>
<dbReference type="GO" id="GO:0005524">
    <property type="term" value="F:ATP binding"/>
    <property type="evidence" value="ECO:0007669"/>
    <property type="project" value="UniProtKB-UniRule"/>
</dbReference>
<accession>I4DC76</accession>